<sequence length="86" mass="9885">MKMVSAADEESVDESATDEIVEESTNEMVNESTNDTTYSATTDEPTTDIEFPNRRELYNYYGIDIKTIPDEYEVKMRYIRVNGVRG</sequence>
<reference evidence="2 3" key="1">
    <citation type="submission" date="2024-04" db="EMBL/GenBank/DDBJ databases">
        <title>Tritrichomonas musculus Genome.</title>
        <authorList>
            <person name="Alves-Ferreira E."/>
            <person name="Grigg M."/>
            <person name="Lorenzi H."/>
            <person name="Galac M."/>
        </authorList>
    </citation>
    <scope>NUCLEOTIDE SEQUENCE [LARGE SCALE GENOMIC DNA]</scope>
    <source>
        <strain evidence="2 3">EAF2021</strain>
    </source>
</reference>
<evidence type="ECO:0000313" key="3">
    <source>
        <dbReference type="Proteomes" id="UP001470230"/>
    </source>
</evidence>
<name>A0ABR2J0J0_9EUKA</name>
<protein>
    <submittedName>
        <fullName evidence="2">Uncharacterized protein</fullName>
    </submittedName>
</protein>
<dbReference type="EMBL" id="JAPFFF010000014">
    <property type="protein sequence ID" value="KAK8871061.1"/>
    <property type="molecule type" value="Genomic_DNA"/>
</dbReference>
<comment type="caution">
    <text evidence="2">The sequence shown here is derived from an EMBL/GenBank/DDBJ whole genome shotgun (WGS) entry which is preliminary data.</text>
</comment>
<feature type="compositionally biased region" description="Acidic residues" evidence="1">
    <location>
        <begin position="7"/>
        <end position="25"/>
    </location>
</feature>
<keyword evidence="3" id="KW-1185">Reference proteome</keyword>
<organism evidence="2 3">
    <name type="scientific">Tritrichomonas musculus</name>
    <dbReference type="NCBI Taxonomy" id="1915356"/>
    <lineage>
        <taxon>Eukaryota</taxon>
        <taxon>Metamonada</taxon>
        <taxon>Parabasalia</taxon>
        <taxon>Tritrichomonadida</taxon>
        <taxon>Tritrichomonadidae</taxon>
        <taxon>Tritrichomonas</taxon>
    </lineage>
</organism>
<evidence type="ECO:0000313" key="2">
    <source>
        <dbReference type="EMBL" id="KAK8871061.1"/>
    </source>
</evidence>
<gene>
    <name evidence="2" type="ORF">M9Y10_008974</name>
</gene>
<dbReference type="Proteomes" id="UP001470230">
    <property type="component" value="Unassembled WGS sequence"/>
</dbReference>
<proteinExistence type="predicted"/>
<feature type="region of interest" description="Disordered" evidence="1">
    <location>
        <begin position="1"/>
        <end position="48"/>
    </location>
</feature>
<evidence type="ECO:0000256" key="1">
    <source>
        <dbReference type="SAM" id="MobiDB-lite"/>
    </source>
</evidence>
<accession>A0ABR2J0J0</accession>
<feature type="compositionally biased region" description="Polar residues" evidence="1">
    <location>
        <begin position="26"/>
        <end position="44"/>
    </location>
</feature>